<dbReference type="Pfam" id="PF07331">
    <property type="entry name" value="TctB"/>
    <property type="match status" value="1"/>
</dbReference>
<feature type="transmembrane region" description="Helical" evidence="1">
    <location>
        <begin position="76"/>
        <end position="108"/>
    </location>
</feature>
<comment type="caution">
    <text evidence="3">The sequence shown here is derived from an EMBL/GenBank/DDBJ whole genome shotgun (WGS) entry which is preliminary data.</text>
</comment>
<dbReference type="InterPro" id="IPR009936">
    <property type="entry name" value="DUF1468"/>
</dbReference>
<evidence type="ECO:0000313" key="3">
    <source>
        <dbReference type="EMBL" id="TDY65019.1"/>
    </source>
</evidence>
<keyword evidence="4" id="KW-1185">Reference proteome</keyword>
<dbReference type="Proteomes" id="UP000295066">
    <property type="component" value="Unassembled WGS sequence"/>
</dbReference>
<sequence length="146" mass="15819">MTRSSMNRIFAAGGLGLSAALFLGANSFPDRAAAAARYIFFLAGMLAVLSLILLLQNTPSPDSHVRWVRSPKNFTLAVVSLAAYGILTSYLGFFPASALFMAALSWMLGFRRPFFIILGTGLILGFVWLVFVHFLGVPVPMGIWGE</sequence>
<feature type="transmembrane region" description="Helical" evidence="1">
    <location>
        <begin position="114"/>
        <end position="137"/>
    </location>
</feature>
<evidence type="ECO:0000313" key="4">
    <source>
        <dbReference type="Proteomes" id="UP000295066"/>
    </source>
</evidence>
<dbReference type="OrthoDB" id="6371at2"/>
<gene>
    <name evidence="3" type="ORF">C8D99_101165</name>
</gene>
<evidence type="ECO:0000256" key="1">
    <source>
        <dbReference type="SAM" id="Phobius"/>
    </source>
</evidence>
<proteinExistence type="predicted"/>
<keyword evidence="1" id="KW-0472">Membrane</keyword>
<protein>
    <submittedName>
        <fullName evidence="3">Tripartite tricarboxylate transporter TctB family protein</fullName>
    </submittedName>
</protein>
<keyword evidence="1" id="KW-0812">Transmembrane</keyword>
<feature type="transmembrane region" description="Helical" evidence="1">
    <location>
        <begin position="37"/>
        <end position="55"/>
    </location>
</feature>
<organism evidence="3 4">
    <name type="scientific">Aminivibrio pyruvatiphilus</name>
    <dbReference type="NCBI Taxonomy" id="1005740"/>
    <lineage>
        <taxon>Bacteria</taxon>
        <taxon>Thermotogati</taxon>
        <taxon>Synergistota</taxon>
        <taxon>Synergistia</taxon>
        <taxon>Synergistales</taxon>
        <taxon>Aminobacteriaceae</taxon>
        <taxon>Aminivibrio</taxon>
    </lineage>
</organism>
<reference evidence="3 4" key="1">
    <citation type="submission" date="2019-03" db="EMBL/GenBank/DDBJ databases">
        <title>Genomic Encyclopedia of Type Strains, Phase IV (KMG-IV): sequencing the most valuable type-strain genomes for metagenomic binning, comparative biology and taxonomic classification.</title>
        <authorList>
            <person name="Goeker M."/>
        </authorList>
    </citation>
    <scope>NUCLEOTIDE SEQUENCE [LARGE SCALE GENOMIC DNA]</scope>
    <source>
        <strain evidence="3 4">DSM 25964</strain>
    </source>
</reference>
<name>A0A4R8MGB4_9BACT</name>
<evidence type="ECO:0000259" key="2">
    <source>
        <dbReference type="Pfam" id="PF07331"/>
    </source>
</evidence>
<dbReference type="EMBL" id="SORI01000001">
    <property type="protein sequence ID" value="TDY65019.1"/>
    <property type="molecule type" value="Genomic_DNA"/>
</dbReference>
<accession>A0A4R8MGB4</accession>
<dbReference type="AlphaFoldDB" id="A0A4R8MGB4"/>
<keyword evidence="1" id="KW-1133">Transmembrane helix</keyword>
<feature type="domain" description="DUF1468" evidence="2">
    <location>
        <begin position="12"/>
        <end position="140"/>
    </location>
</feature>